<keyword evidence="2" id="KW-1185">Reference proteome</keyword>
<gene>
    <name evidence="1" type="ORF">SAMN05421753_11768</name>
</gene>
<evidence type="ECO:0000313" key="2">
    <source>
        <dbReference type="Proteomes" id="UP000199518"/>
    </source>
</evidence>
<evidence type="ECO:0008006" key="3">
    <source>
        <dbReference type="Google" id="ProtNLM"/>
    </source>
</evidence>
<dbReference type="RefSeq" id="WP_092054442.1">
    <property type="nucleotide sequence ID" value="NZ_FOQD01000017.1"/>
</dbReference>
<evidence type="ECO:0000313" key="1">
    <source>
        <dbReference type="EMBL" id="SFJ26180.1"/>
    </source>
</evidence>
<dbReference type="OrthoDB" id="272914at2"/>
<organism evidence="1 2">
    <name type="scientific">Planctomicrobium piriforme</name>
    <dbReference type="NCBI Taxonomy" id="1576369"/>
    <lineage>
        <taxon>Bacteria</taxon>
        <taxon>Pseudomonadati</taxon>
        <taxon>Planctomycetota</taxon>
        <taxon>Planctomycetia</taxon>
        <taxon>Planctomycetales</taxon>
        <taxon>Planctomycetaceae</taxon>
        <taxon>Planctomicrobium</taxon>
    </lineage>
</organism>
<reference evidence="2" key="1">
    <citation type="submission" date="2016-10" db="EMBL/GenBank/DDBJ databases">
        <authorList>
            <person name="Varghese N."/>
            <person name="Submissions S."/>
        </authorList>
    </citation>
    <scope>NUCLEOTIDE SEQUENCE [LARGE SCALE GENOMIC DNA]</scope>
    <source>
        <strain evidence="2">DSM 26348</strain>
    </source>
</reference>
<dbReference type="AlphaFoldDB" id="A0A1I3PXL4"/>
<accession>A0A1I3PXL4</accession>
<protein>
    <recommendedName>
        <fullName evidence="3">DUF1579 domain-containing protein</fullName>
    </recommendedName>
</protein>
<sequence length="177" mass="19797">MSLRFVVLTCLLTFFPVWLYADNPSPGDIIKRNAGVWSGTLKTFAPGNPEPVKTGRATERTRPLGDGIWVVSEFDIEIDGERIVGTGQFGFDQIQRRYVGSLVDSKSPSLLVFSGDYVPETNATSMVSQSVSAQGGAPLRWKLETRHTAPDKKTVTMFLETEPDRYEKIMETEYTRQ</sequence>
<dbReference type="Proteomes" id="UP000199518">
    <property type="component" value="Unassembled WGS sequence"/>
</dbReference>
<proteinExistence type="predicted"/>
<dbReference type="InterPro" id="IPR011473">
    <property type="entry name" value="DUF1579"/>
</dbReference>
<name>A0A1I3PXL4_9PLAN</name>
<dbReference type="EMBL" id="FOQD01000017">
    <property type="protein sequence ID" value="SFJ26180.1"/>
    <property type="molecule type" value="Genomic_DNA"/>
</dbReference>
<dbReference type="Pfam" id="PF07617">
    <property type="entry name" value="DUF1579"/>
    <property type="match status" value="1"/>
</dbReference>